<evidence type="ECO:0000313" key="2">
    <source>
        <dbReference type="EMBL" id="WEJ63056.1"/>
    </source>
</evidence>
<organism evidence="2 3">
    <name type="scientific">Thiomicrorhabdus lithotrophica</name>
    <dbReference type="NCBI Taxonomy" id="2949997"/>
    <lineage>
        <taxon>Bacteria</taxon>
        <taxon>Pseudomonadati</taxon>
        <taxon>Pseudomonadota</taxon>
        <taxon>Gammaproteobacteria</taxon>
        <taxon>Thiotrichales</taxon>
        <taxon>Piscirickettsiaceae</taxon>
        <taxon>Thiomicrorhabdus</taxon>
    </lineage>
</organism>
<reference evidence="2 3" key="1">
    <citation type="submission" date="2022-06" db="EMBL/GenBank/DDBJ databases">
        <title>Thiomicrohabdus sp. nov, an obligately chemolithoautotrophic, sulfur-oxidizing bacterium isolated from beach of Guanyin Mountain. Amoy.</title>
        <authorList>
            <person name="Zhu H."/>
        </authorList>
    </citation>
    <scope>NUCLEOTIDE SEQUENCE [LARGE SCALE GENOMIC DNA]</scope>
    <source>
        <strain evidence="2 3">XGS-01</strain>
    </source>
</reference>
<proteinExistence type="predicted"/>
<feature type="coiled-coil region" evidence="1">
    <location>
        <begin position="15"/>
        <end position="42"/>
    </location>
</feature>
<evidence type="ECO:0000313" key="3">
    <source>
        <dbReference type="Proteomes" id="UP001222275"/>
    </source>
</evidence>
<evidence type="ECO:0000256" key="1">
    <source>
        <dbReference type="SAM" id="Coils"/>
    </source>
</evidence>
<accession>A0ABY8CAP8</accession>
<dbReference type="EMBL" id="CP102381">
    <property type="protein sequence ID" value="WEJ63056.1"/>
    <property type="molecule type" value="Genomic_DNA"/>
</dbReference>
<keyword evidence="1" id="KW-0175">Coiled coil</keyword>
<protein>
    <submittedName>
        <fullName evidence="2">Uncharacterized protein</fullName>
    </submittedName>
</protein>
<dbReference type="RefSeq" id="WP_275595309.1">
    <property type="nucleotide sequence ID" value="NZ_CP102381.1"/>
</dbReference>
<keyword evidence="3" id="KW-1185">Reference proteome</keyword>
<gene>
    <name evidence="2" type="ORF">NR989_02060</name>
</gene>
<sequence>MRNDKPVTPAVKYFFRRLEKRAAQIQQALNEQESEHQEVSFEEVEGFFRQIMTQNIFIHTVGLNGKHESTILSKAIFSMNRVVRVYYSTSFDENQSGFIRLRPDVGLQSIVVERMHGYRPTADVLYVSRDQCHVIRFMIRWLLRRIDWDKTKLNNLDLYKRFLEDQQAEIERKIAEAEAQREAEEIQQALEKHQAGFIRRRIVPTKIK</sequence>
<dbReference type="Proteomes" id="UP001222275">
    <property type="component" value="Chromosome"/>
</dbReference>
<name>A0ABY8CAP8_9GAMM</name>
<feature type="coiled-coil region" evidence="1">
    <location>
        <begin position="160"/>
        <end position="196"/>
    </location>
</feature>